<evidence type="ECO:0000256" key="1">
    <source>
        <dbReference type="SAM" id="MobiDB-lite"/>
    </source>
</evidence>
<sequence>KGSIFKRAKDADSSKAGSGNSIFNKSPPKSGTITRDSGSGGKKSSWLTPRKSTKPKTRVGMGRISRRR</sequence>
<organism evidence="2 3">
    <name type="scientific">Paenibacillus sepulcri</name>
    <dbReference type="NCBI Taxonomy" id="359917"/>
    <lineage>
        <taxon>Bacteria</taxon>
        <taxon>Bacillati</taxon>
        <taxon>Bacillota</taxon>
        <taxon>Bacilli</taxon>
        <taxon>Bacillales</taxon>
        <taxon>Paenibacillaceae</taxon>
        <taxon>Paenibacillus</taxon>
    </lineage>
</organism>
<feature type="region of interest" description="Disordered" evidence="1">
    <location>
        <begin position="1"/>
        <end position="68"/>
    </location>
</feature>
<accession>A0ABS7CK85</accession>
<evidence type="ECO:0000313" key="2">
    <source>
        <dbReference type="EMBL" id="MBW7461350.1"/>
    </source>
</evidence>
<feature type="non-terminal residue" evidence="2">
    <location>
        <position position="1"/>
    </location>
</feature>
<dbReference type="Proteomes" id="UP001519887">
    <property type="component" value="Unassembled WGS sequence"/>
</dbReference>
<reference evidence="2 3" key="1">
    <citation type="submission" date="2021-07" db="EMBL/GenBank/DDBJ databases">
        <title>Paenibacillus radiodurans sp. nov., isolated from the southeastern edge of Tengger Desert.</title>
        <authorList>
            <person name="Zhang G."/>
        </authorList>
    </citation>
    <scope>NUCLEOTIDE SEQUENCE [LARGE SCALE GENOMIC DNA]</scope>
    <source>
        <strain evidence="2 3">CCM 7311</strain>
    </source>
</reference>
<name>A0ABS7CK85_9BACL</name>
<dbReference type="EMBL" id="JAHZIK010002879">
    <property type="protein sequence ID" value="MBW7461350.1"/>
    <property type="molecule type" value="Genomic_DNA"/>
</dbReference>
<comment type="caution">
    <text evidence="2">The sequence shown here is derived from an EMBL/GenBank/DDBJ whole genome shotgun (WGS) entry which is preliminary data.</text>
</comment>
<evidence type="ECO:0000313" key="3">
    <source>
        <dbReference type="Proteomes" id="UP001519887"/>
    </source>
</evidence>
<feature type="compositionally biased region" description="Polar residues" evidence="1">
    <location>
        <begin position="15"/>
        <end position="37"/>
    </location>
</feature>
<keyword evidence="3" id="KW-1185">Reference proteome</keyword>
<gene>
    <name evidence="2" type="ORF">K0U00_45575</name>
</gene>
<proteinExistence type="predicted"/>
<protein>
    <submittedName>
        <fullName evidence="2">DUF4247 domain-containing protein</fullName>
    </submittedName>
</protein>